<keyword evidence="2" id="KW-1185">Reference proteome</keyword>
<evidence type="ECO:0000313" key="2">
    <source>
        <dbReference type="Proteomes" id="UP000261540"/>
    </source>
</evidence>
<organism evidence="1 2">
    <name type="scientific">Paramormyrops kingsleyae</name>
    <dbReference type="NCBI Taxonomy" id="1676925"/>
    <lineage>
        <taxon>Eukaryota</taxon>
        <taxon>Metazoa</taxon>
        <taxon>Chordata</taxon>
        <taxon>Craniata</taxon>
        <taxon>Vertebrata</taxon>
        <taxon>Euteleostomi</taxon>
        <taxon>Actinopterygii</taxon>
        <taxon>Neopterygii</taxon>
        <taxon>Teleostei</taxon>
        <taxon>Osteoglossocephala</taxon>
        <taxon>Osteoglossomorpha</taxon>
        <taxon>Osteoglossiformes</taxon>
        <taxon>Mormyridae</taxon>
        <taxon>Paramormyrops</taxon>
    </lineage>
</organism>
<evidence type="ECO:0000313" key="1">
    <source>
        <dbReference type="Ensembl" id="ENSPKIP00000026335.1"/>
    </source>
</evidence>
<reference evidence="1" key="2">
    <citation type="submission" date="2025-09" db="UniProtKB">
        <authorList>
            <consortium name="Ensembl"/>
        </authorList>
    </citation>
    <scope>IDENTIFICATION</scope>
</reference>
<protein>
    <submittedName>
        <fullName evidence="1">Uncharacterized protein</fullName>
    </submittedName>
</protein>
<name>A0A3B3S818_9TELE</name>
<accession>A0A3B3S818</accession>
<sequence length="149" mass="16928">MANTIGTLVAFDAKNQTWEEYFGPSTYNLMRSLLSPEKPKDKTYQQLVELLKNHFHPKPSEIAQSSRTRKPEESVLGNVAELRTDWYVGLMTSIFREVSSEMELTFDKALFIAVAVETANKNAQNLNIPSASVKFMKAKKGFECPLEFM</sequence>
<dbReference type="Proteomes" id="UP000261540">
    <property type="component" value="Unplaced"/>
</dbReference>
<dbReference type="Ensembl" id="ENSPKIT00000007089.1">
    <property type="protein sequence ID" value="ENSPKIP00000026335.1"/>
    <property type="gene ID" value="ENSPKIG00000008862.1"/>
</dbReference>
<proteinExistence type="predicted"/>
<dbReference type="AlphaFoldDB" id="A0A3B3S818"/>
<reference evidence="1" key="1">
    <citation type="submission" date="2025-08" db="UniProtKB">
        <authorList>
            <consortium name="Ensembl"/>
        </authorList>
    </citation>
    <scope>IDENTIFICATION</scope>
</reference>